<proteinExistence type="predicted"/>
<dbReference type="eggNOG" id="COG2813">
    <property type="taxonomic scope" value="Bacteria"/>
</dbReference>
<dbReference type="AlphaFoldDB" id="Z9JJD3"/>
<dbReference type="EMBL" id="JDSQ01000007">
    <property type="protein sequence ID" value="EWS78505.1"/>
    <property type="molecule type" value="Genomic_DNA"/>
</dbReference>
<sequence>MGDVDLTQLIDLAGWLSKHHDRMFWTAPLHGDHDVLGVLGGVGSSTLDSGGCFFSQPCLFVWHRVDLTSVLLVEYLPTGCMGRVVSLGAGREY</sequence>
<accession>Z9JJD3</accession>
<comment type="caution">
    <text evidence="1">The sequence shown here is derived from an EMBL/GenBank/DDBJ whole genome shotgun (WGS) entry which is preliminary data.</text>
</comment>
<evidence type="ECO:0000313" key="1">
    <source>
        <dbReference type="EMBL" id="EWS78505.1"/>
    </source>
</evidence>
<dbReference type="STRING" id="1444770.AF72_05845"/>
<protein>
    <submittedName>
        <fullName evidence="1">Uncharacterized protein</fullName>
    </submittedName>
</protein>
<evidence type="ECO:0000313" key="2">
    <source>
        <dbReference type="Proteomes" id="UP000020406"/>
    </source>
</evidence>
<dbReference type="Proteomes" id="UP000020406">
    <property type="component" value="Unassembled WGS sequence"/>
</dbReference>
<gene>
    <name evidence="1" type="ORF">AF72_05845</name>
</gene>
<dbReference type="KEGG" id="xtw:AB672_03085"/>
<name>Z9JJD3_9GAMM</name>
<reference evidence="1 2" key="1">
    <citation type="journal article" date="2014" name="Genome Announc.">
        <title>Draft Genome Sequence of Xylella fastidiosa Pear Leaf Scorch Strain in Taiwan.</title>
        <authorList>
            <person name="Su C.C."/>
            <person name="Deng W.L."/>
            <person name="Jan F.J."/>
            <person name="Chang C.J."/>
            <person name="Huang H."/>
            <person name="Chen J."/>
        </authorList>
    </citation>
    <scope>NUCLEOTIDE SEQUENCE [LARGE SCALE GENOMIC DNA]</scope>
    <source>
        <strain evidence="1 2">PLS229</strain>
    </source>
</reference>
<organism evidence="1 2">
    <name type="scientific">Xylella taiwanensis</name>
    <dbReference type="NCBI Taxonomy" id="1444770"/>
    <lineage>
        <taxon>Bacteria</taxon>
        <taxon>Pseudomonadati</taxon>
        <taxon>Pseudomonadota</taxon>
        <taxon>Gammaproteobacteria</taxon>
        <taxon>Lysobacterales</taxon>
        <taxon>Lysobacteraceae</taxon>
        <taxon>Xylella</taxon>
    </lineage>
</organism>